<dbReference type="eggNOG" id="COG0502">
    <property type="taxonomic scope" value="Bacteria"/>
</dbReference>
<reference evidence="10 11" key="2">
    <citation type="submission" date="2013-04" db="EMBL/GenBank/DDBJ databases">
        <title>The Genome Sequence of Bilophila wadsworthia 3_1_6.</title>
        <authorList>
            <consortium name="The Broad Institute Genomics Platform"/>
            <person name="Earl A."/>
            <person name="Ward D."/>
            <person name="Feldgarden M."/>
            <person name="Gevers D."/>
            <person name="Sibley C."/>
            <person name="Strauss J."/>
            <person name="Allen-Vercoe E."/>
            <person name="Walker B."/>
            <person name="Young S."/>
            <person name="Zeng Q."/>
            <person name="Gargeya S."/>
            <person name="Fitzgerald M."/>
            <person name="Haas B."/>
            <person name="Abouelleil A."/>
            <person name="Allen A.W."/>
            <person name="Alvarado L."/>
            <person name="Arachchi H.M."/>
            <person name="Berlin A.M."/>
            <person name="Chapman S.B."/>
            <person name="Gainer-Dewar J."/>
            <person name="Goldberg J."/>
            <person name="Griggs A."/>
            <person name="Gujja S."/>
            <person name="Hansen M."/>
            <person name="Howarth C."/>
            <person name="Imamovic A."/>
            <person name="Ireland A."/>
            <person name="Larimer J."/>
            <person name="McCowan C."/>
            <person name="Murphy C."/>
            <person name="Pearson M."/>
            <person name="Poon T.W."/>
            <person name="Priest M."/>
            <person name="Roberts A."/>
            <person name="Saif S."/>
            <person name="Shea T."/>
            <person name="Sisk P."/>
            <person name="Sykes S."/>
            <person name="Wortman J."/>
            <person name="Nusbaum C."/>
            <person name="Birren B."/>
        </authorList>
    </citation>
    <scope>NUCLEOTIDE SEQUENCE [LARGE SCALE GENOMIC DNA]</scope>
    <source>
        <strain evidence="10 11">3_1_6</strain>
    </source>
</reference>
<dbReference type="SFLD" id="SFLDG01060">
    <property type="entry name" value="BATS_domain_containing"/>
    <property type="match status" value="1"/>
</dbReference>
<sequence length="318" mass="35141">MQRNDILKLLFETPYEALRERADEVRAREKGEHVFVRGLIEFSNRCERNCRYCGLRSANPSLKRYRLDEVQIVEAAERAVAFGVDTLVLQSGEVHDEPQRIAHVVDALRTRFPVAVTLSVGEQPTASYALWKEAGASRFLLKHETADASLYAALHPGYTLAQRVDALQRLRRAGYEIGSGFIVGVPGQRPETLADDILLARELHVDMCGAGPFIPQADTPLGNEPQGSVELALRVMAVLRIALPWSNLPATTALASLDPVSGQREGLLAGGNVLMPGFTPAAHREDYCIYDNKHRVSMDEARQVIESAGRTHSLHREG</sequence>
<comment type="caution">
    <text evidence="10">The sequence shown here is derived from an EMBL/GenBank/DDBJ whole genome shotgun (WGS) entry which is preliminary data.</text>
</comment>
<evidence type="ECO:0000313" key="10">
    <source>
        <dbReference type="EMBL" id="EFV44879.1"/>
    </source>
</evidence>
<dbReference type="InterPro" id="IPR006638">
    <property type="entry name" value="Elp3/MiaA/NifB-like_rSAM"/>
</dbReference>
<dbReference type="RefSeq" id="WP_005026508.1">
    <property type="nucleotide sequence ID" value="NZ_KE150238.1"/>
</dbReference>
<dbReference type="SFLD" id="SFLDS00029">
    <property type="entry name" value="Radical_SAM"/>
    <property type="match status" value="1"/>
</dbReference>
<dbReference type="InterPro" id="IPR007197">
    <property type="entry name" value="rSAM"/>
</dbReference>
<evidence type="ECO:0000256" key="2">
    <source>
        <dbReference type="ARBA" id="ARBA00022691"/>
    </source>
</evidence>
<feature type="binding site" evidence="8">
    <location>
        <position position="163"/>
    </location>
    <ligand>
        <name>S-adenosyl-L-methionine</name>
        <dbReference type="ChEBI" id="CHEBI:59789"/>
    </ligand>
</feature>
<dbReference type="InterPro" id="IPR024021">
    <property type="entry name" value="FeFe-hyd_HydE_rSAM"/>
</dbReference>
<dbReference type="PANTHER" id="PTHR43726:SF1">
    <property type="entry name" value="BIOTIN SYNTHASE"/>
    <property type="match status" value="1"/>
</dbReference>
<dbReference type="GO" id="GO:0042364">
    <property type="term" value="P:water-soluble vitamin biosynthetic process"/>
    <property type="evidence" value="ECO:0007669"/>
    <property type="project" value="UniProtKB-ARBA"/>
</dbReference>
<dbReference type="SUPFAM" id="SSF102114">
    <property type="entry name" value="Radical SAM enzymes"/>
    <property type="match status" value="1"/>
</dbReference>
<evidence type="ECO:0000256" key="1">
    <source>
        <dbReference type="ARBA" id="ARBA00022485"/>
    </source>
</evidence>
<accession>E5Y5B2</accession>
<keyword evidence="1 7" id="KW-0004">4Fe-4S</keyword>
<dbReference type="HOGENOM" id="CLU_033172_0_1_7"/>
<dbReference type="OrthoDB" id="9775764at2"/>
<protein>
    <submittedName>
        <fullName evidence="10">[FeFe] hydrogenase H-cluster radical SAM maturase HydE</fullName>
    </submittedName>
</protein>
<dbReference type="PIRSF" id="PIRSF004762">
    <property type="entry name" value="CHP00423"/>
    <property type="match status" value="1"/>
</dbReference>
<evidence type="ECO:0000259" key="9">
    <source>
        <dbReference type="PROSITE" id="PS51918"/>
    </source>
</evidence>
<reference evidence="10 11" key="1">
    <citation type="submission" date="2010-10" db="EMBL/GenBank/DDBJ databases">
        <authorList>
            <consortium name="The Broad Institute Genome Sequencing Platform"/>
            <person name="Ward D."/>
            <person name="Earl A."/>
            <person name="Feldgarden M."/>
            <person name="Young S.K."/>
            <person name="Gargeya S."/>
            <person name="Zeng Q."/>
            <person name="Alvarado L."/>
            <person name="Berlin A."/>
            <person name="Bochicchio J."/>
            <person name="Chapman S.B."/>
            <person name="Chen Z."/>
            <person name="Freedman E."/>
            <person name="Gellesch M."/>
            <person name="Goldberg J."/>
            <person name="Griggs A."/>
            <person name="Gujja S."/>
            <person name="Heilman E."/>
            <person name="Heiman D."/>
            <person name="Howarth C."/>
            <person name="Mehta T."/>
            <person name="Neiman D."/>
            <person name="Pearson M."/>
            <person name="Roberts A."/>
            <person name="Saif S."/>
            <person name="Shea T."/>
            <person name="Shenoy N."/>
            <person name="Sisk P."/>
            <person name="Stolte C."/>
            <person name="Sykes S."/>
            <person name="White J."/>
            <person name="Yandava C."/>
            <person name="Allen-Vercoe E."/>
            <person name="Sibley C."/>
            <person name="Ambrose C.E."/>
            <person name="Strauss J."/>
            <person name="Daigneault M."/>
            <person name="Haas B."/>
            <person name="Nusbaum C."/>
            <person name="Birren B."/>
        </authorList>
    </citation>
    <scope>NUCLEOTIDE SEQUENCE [LARGE SCALE GENOMIC DNA]</scope>
    <source>
        <strain evidence="10 11">3_1_6</strain>
    </source>
</reference>
<evidence type="ECO:0000256" key="8">
    <source>
        <dbReference type="PIRSR" id="PIRSR004762-2"/>
    </source>
</evidence>
<feature type="binding site" evidence="8">
    <location>
        <position position="119"/>
    </location>
    <ligand>
        <name>(3R)-3-methyl-D-ornithine</name>
        <dbReference type="ChEBI" id="CHEBI:64642"/>
    </ligand>
</feature>
<dbReference type="InterPro" id="IPR034422">
    <property type="entry name" value="HydE/PylB-like"/>
</dbReference>
<dbReference type="InterPro" id="IPR010722">
    <property type="entry name" value="BATS_dom"/>
</dbReference>
<feature type="binding site" evidence="7">
    <location>
        <position position="46"/>
    </location>
    <ligand>
        <name>[4Fe-4S] cluster</name>
        <dbReference type="ChEBI" id="CHEBI:49883"/>
        <note>4Fe-4S-S-AdoMet</note>
    </ligand>
</feature>
<dbReference type="GO" id="GO:0044272">
    <property type="term" value="P:sulfur compound biosynthetic process"/>
    <property type="evidence" value="ECO:0007669"/>
    <property type="project" value="UniProtKB-ARBA"/>
</dbReference>
<dbReference type="CDD" id="cd01335">
    <property type="entry name" value="Radical_SAM"/>
    <property type="match status" value="1"/>
</dbReference>
<feature type="binding site" evidence="7">
    <location>
        <position position="53"/>
    </location>
    <ligand>
        <name>[4Fe-4S] cluster</name>
        <dbReference type="ChEBI" id="CHEBI:49883"/>
        <note>4Fe-4S-S-AdoMet</note>
    </ligand>
</feature>
<keyword evidence="2 7" id="KW-0949">S-adenosyl-L-methionine</keyword>
<evidence type="ECO:0000256" key="7">
    <source>
        <dbReference type="PIRSR" id="PIRSR004762-1"/>
    </source>
</evidence>
<comment type="cofactor">
    <cofactor evidence="6">
        <name>[2Fe-2S] cluster</name>
        <dbReference type="ChEBI" id="CHEBI:190135"/>
    </cofactor>
</comment>
<dbReference type="Gene3D" id="3.20.20.70">
    <property type="entry name" value="Aldolase class I"/>
    <property type="match status" value="1"/>
</dbReference>
<dbReference type="SMART" id="SM00729">
    <property type="entry name" value="Elp3"/>
    <property type="match status" value="1"/>
</dbReference>
<evidence type="ECO:0000256" key="6">
    <source>
        <dbReference type="ARBA" id="ARBA00034078"/>
    </source>
</evidence>
<keyword evidence="11" id="KW-1185">Reference proteome</keyword>
<dbReference type="SMART" id="SM00876">
    <property type="entry name" value="BATS"/>
    <property type="match status" value="1"/>
</dbReference>
<dbReference type="GO" id="GO:0046872">
    <property type="term" value="F:metal ion binding"/>
    <property type="evidence" value="ECO:0007669"/>
    <property type="project" value="UniProtKB-KW"/>
</dbReference>
<dbReference type="Pfam" id="PF04055">
    <property type="entry name" value="Radical_SAM"/>
    <property type="match status" value="1"/>
</dbReference>
<dbReference type="Proteomes" id="UP000006034">
    <property type="component" value="Unassembled WGS sequence"/>
</dbReference>
<dbReference type="PANTHER" id="PTHR43726">
    <property type="entry name" value="3-METHYLORNITHINE SYNTHASE"/>
    <property type="match status" value="1"/>
</dbReference>
<keyword evidence="5 7" id="KW-0411">Iron-sulfur</keyword>
<proteinExistence type="predicted"/>
<dbReference type="EMBL" id="ADCP02000001">
    <property type="protein sequence ID" value="EFV44879.1"/>
    <property type="molecule type" value="Genomic_DNA"/>
</dbReference>
<feature type="binding site" evidence="7">
    <location>
        <position position="50"/>
    </location>
    <ligand>
        <name>[4Fe-4S] cluster</name>
        <dbReference type="ChEBI" id="CHEBI:49883"/>
        <note>4Fe-4S-S-AdoMet</note>
    </ligand>
</feature>
<dbReference type="NCBIfam" id="TIGR03956">
    <property type="entry name" value="rSAM_HydE"/>
    <property type="match status" value="1"/>
</dbReference>
<dbReference type="STRING" id="563192.HMPREF0179_01375"/>
<evidence type="ECO:0000313" key="11">
    <source>
        <dbReference type="Proteomes" id="UP000006034"/>
    </source>
</evidence>
<comment type="cofactor">
    <cofactor evidence="7">
        <name>[4Fe-4S] cluster</name>
        <dbReference type="ChEBI" id="CHEBI:49883"/>
    </cofactor>
    <text evidence="7">Binds 1 [4Fe-4S] cluster. The cluster is coordinated with 3 cysteines and an exchangeable S-adenosyl-L-methionine.</text>
</comment>
<dbReference type="AlphaFoldDB" id="E5Y5B2"/>
<evidence type="ECO:0000256" key="4">
    <source>
        <dbReference type="ARBA" id="ARBA00023004"/>
    </source>
</evidence>
<evidence type="ECO:0000256" key="3">
    <source>
        <dbReference type="ARBA" id="ARBA00022723"/>
    </source>
</evidence>
<dbReference type="SFLD" id="SFLDG01082">
    <property type="entry name" value="B12-binding_domain_containing"/>
    <property type="match status" value="1"/>
</dbReference>
<feature type="binding site" evidence="8">
    <location>
        <position position="144"/>
    </location>
    <ligand>
        <name>S-adenosyl-L-methionine</name>
        <dbReference type="ChEBI" id="CHEBI:59789"/>
    </ligand>
</feature>
<dbReference type="GO" id="GO:0051539">
    <property type="term" value="F:4 iron, 4 sulfur cluster binding"/>
    <property type="evidence" value="ECO:0007669"/>
    <property type="project" value="UniProtKB-KW"/>
</dbReference>
<feature type="domain" description="Radical SAM core" evidence="9">
    <location>
        <begin position="32"/>
        <end position="247"/>
    </location>
</feature>
<organism evidence="10 11">
    <name type="scientific">Bilophila wadsworthia (strain 3_1_6)</name>
    <dbReference type="NCBI Taxonomy" id="563192"/>
    <lineage>
        <taxon>Bacteria</taxon>
        <taxon>Pseudomonadati</taxon>
        <taxon>Thermodesulfobacteriota</taxon>
        <taxon>Desulfovibrionia</taxon>
        <taxon>Desulfovibrionales</taxon>
        <taxon>Desulfovibrionaceae</taxon>
        <taxon>Bilophila</taxon>
    </lineage>
</organism>
<dbReference type="PROSITE" id="PS51918">
    <property type="entry name" value="RADICAL_SAM"/>
    <property type="match status" value="1"/>
</dbReference>
<dbReference type="SFLD" id="SFLDG01280">
    <property type="entry name" value="HydE/PylB-like"/>
    <property type="match status" value="1"/>
</dbReference>
<keyword evidence="3" id="KW-0479">Metal-binding</keyword>
<dbReference type="InterPro" id="IPR058240">
    <property type="entry name" value="rSAM_sf"/>
</dbReference>
<dbReference type="InterPro" id="IPR013785">
    <property type="entry name" value="Aldolase_TIM"/>
</dbReference>
<keyword evidence="4 7" id="KW-0408">Iron</keyword>
<dbReference type="GeneID" id="78086502"/>
<gene>
    <name evidence="10" type="ORF">HMPREF0179_01375</name>
</gene>
<dbReference type="GO" id="GO:0016740">
    <property type="term" value="F:transferase activity"/>
    <property type="evidence" value="ECO:0007669"/>
    <property type="project" value="TreeGrafter"/>
</dbReference>
<evidence type="ECO:0000256" key="5">
    <source>
        <dbReference type="ARBA" id="ARBA00023014"/>
    </source>
</evidence>
<name>E5Y5B2_BILW3</name>